<dbReference type="EMBL" id="WHVB01000058">
    <property type="protein sequence ID" value="KAF8464184.1"/>
    <property type="molecule type" value="Genomic_DNA"/>
</dbReference>
<reference evidence="3" key="2">
    <citation type="journal article" date="2020" name="Nat. Commun.">
        <title>Large-scale genome sequencing of mycorrhizal fungi provides insights into the early evolution of symbiotic traits.</title>
        <authorList>
            <person name="Miyauchi S."/>
            <person name="Kiss E."/>
            <person name="Kuo A."/>
            <person name="Drula E."/>
            <person name="Kohler A."/>
            <person name="Sanchez-Garcia M."/>
            <person name="Morin E."/>
            <person name="Andreopoulos B."/>
            <person name="Barry K.W."/>
            <person name="Bonito G."/>
            <person name="Buee M."/>
            <person name="Carver A."/>
            <person name="Chen C."/>
            <person name="Cichocki N."/>
            <person name="Clum A."/>
            <person name="Culley D."/>
            <person name="Crous P.W."/>
            <person name="Fauchery L."/>
            <person name="Girlanda M."/>
            <person name="Hayes R.D."/>
            <person name="Keri Z."/>
            <person name="LaButti K."/>
            <person name="Lipzen A."/>
            <person name="Lombard V."/>
            <person name="Magnuson J."/>
            <person name="Maillard F."/>
            <person name="Murat C."/>
            <person name="Nolan M."/>
            <person name="Ohm R.A."/>
            <person name="Pangilinan J."/>
            <person name="Pereira M.F."/>
            <person name="Perotto S."/>
            <person name="Peter M."/>
            <person name="Pfister S."/>
            <person name="Riley R."/>
            <person name="Sitrit Y."/>
            <person name="Stielow J.B."/>
            <person name="Szollosi G."/>
            <person name="Zifcakova L."/>
            <person name="Stursova M."/>
            <person name="Spatafora J.W."/>
            <person name="Tedersoo L."/>
            <person name="Vaario L.M."/>
            <person name="Yamada A."/>
            <person name="Yan M."/>
            <person name="Wang P."/>
            <person name="Xu J."/>
            <person name="Bruns T."/>
            <person name="Baldrian P."/>
            <person name="Vilgalys R."/>
            <person name="Dunand C."/>
            <person name="Henrissat B."/>
            <person name="Grigoriev I.V."/>
            <person name="Hibbett D."/>
            <person name="Nagy L.G."/>
            <person name="Martin F.M."/>
        </authorList>
    </citation>
    <scope>NUCLEOTIDE SEQUENCE</scope>
    <source>
        <strain evidence="3">Prilba</strain>
    </source>
</reference>
<dbReference type="Pfam" id="PF09362">
    <property type="entry name" value="DUF1996"/>
    <property type="match status" value="1"/>
</dbReference>
<protein>
    <recommendedName>
        <fullName evidence="2">DUF1996 domain-containing protein</fullName>
    </recommendedName>
</protein>
<reference evidence="3" key="1">
    <citation type="submission" date="2019-10" db="EMBL/GenBank/DDBJ databases">
        <authorList>
            <consortium name="DOE Joint Genome Institute"/>
            <person name="Kuo A."/>
            <person name="Miyauchi S."/>
            <person name="Kiss E."/>
            <person name="Drula E."/>
            <person name="Kohler A."/>
            <person name="Sanchez-Garcia M."/>
            <person name="Andreopoulos B."/>
            <person name="Barry K.W."/>
            <person name="Bonito G."/>
            <person name="Buee M."/>
            <person name="Carver A."/>
            <person name="Chen C."/>
            <person name="Cichocki N."/>
            <person name="Clum A."/>
            <person name="Culley D."/>
            <person name="Crous P.W."/>
            <person name="Fauchery L."/>
            <person name="Girlanda M."/>
            <person name="Hayes R."/>
            <person name="Keri Z."/>
            <person name="LaButti K."/>
            <person name="Lipzen A."/>
            <person name="Lombard V."/>
            <person name="Magnuson J."/>
            <person name="Maillard F."/>
            <person name="Morin E."/>
            <person name="Murat C."/>
            <person name="Nolan M."/>
            <person name="Ohm R."/>
            <person name="Pangilinan J."/>
            <person name="Pereira M."/>
            <person name="Perotto S."/>
            <person name="Peter M."/>
            <person name="Riley R."/>
            <person name="Sitrit Y."/>
            <person name="Stielow B."/>
            <person name="Szollosi G."/>
            <person name="Zifcakova L."/>
            <person name="Stursova M."/>
            <person name="Spatafora J.W."/>
            <person name="Tedersoo L."/>
            <person name="Vaario L.-M."/>
            <person name="Yamada A."/>
            <person name="Yan M."/>
            <person name="Wang P."/>
            <person name="Xu J."/>
            <person name="Bruns T."/>
            <person name="Baldrian P."/>
            <person name="Vilgalys R."/>
            <person name="Henrissat B."/>
            <person name="Grigoriev I.V."/>
            <person name="Hibbett D."/>
            <person name="Nagy L.G."/>
            <person name="Martin F.M."/>
        </authorList>
    </citation>
    <scope>NUCLEOTIDE SEQUENCE</scope>
    <source>
        <strain evidence="3">Prilba</strain>
    </source>
</reference>
<sequence length="384" mass="42126">MIFSILAVGFLLVPSADAFWRLPCSQPVLEARVDPIATPGKPSPHAHTIMGSNAIGYNTDFTDLRNSNCTTCKVRDDKSAYWIPELYYQFGNGDGSFQLVQHGGMLVYYLQRGATNETVEAFPDGLRIFTGNPYARSDADTPESKAITWNCINYDTPAGPQTSGFGNTNCPDGLRAQVFFPACWDGVNLDSPDHKSHMAYPDGIDSGLCPPTHPRHLVSLFYEVWFNVAPFNLDGGGRFVLANGDPTGYGLHGDFLNGWDRSVLERAVNVCTSDSGVIEECPVFEDEDRFNSDDEMNSCSATDPLPGDVNVNDKVQYLPGCVAVTNGPESATPNDLAPGCTTRYRRSALESDDAESAFARTAVPEEDYANRLRHHRAMRGQWLI</sequence>
<feature type="domain" description="DUF1996" evidence="2">
    <location>
        <begin position="34"/>
        <end position="259"/>
    </location>
</feature>
<evidence type="ECO:0000256" key="1">
    <source>
        <dbReference type="SAM" id="SignalP"/>
    </source>
</evidence>
<dbReference type="AlphaFoldDB" id="A0A9P5JUW1"/>
<dbReference type="PANTHER" id="PTHR43662">
    <property type="match status" value="1"/>
</dbReference>
<evidence type="ECO:0000259" key="2">
    <source>
        <dbReference type="Pfam" id="PF09362"/>
    </source>
</evidence>
<accession>A0A9P5JUW1</accession>
<name>A0A9P5JUW1_9AGAM</name>
<dbReference type="Proteomes" id="UP000759537">
    <property type="component" value="Unassembled WGS sequence"/>
</dbReference>
<dbReference type="PANTHER" id="PTHR43662:SF3">
    <property type="entry name" value="DOMAIN PROTEIN, PUTATIVE (AFU_ORTHOLOGUE AFUA_6G11970)-RELATED"/>
    <property type="match status" value="1"/>
</dbReference>
<gene>
    <name evidence="3" type="ORF">DFH94DRAFT_686629</name>
</gene>
<dbReference type="InterPro" id="IPR018535">
    <property type="entry name" value="DUF1996"/>
</dbReference>
<feature type="signal peptide" evidence="1">
    <location>
        <begin position="1"/>
        <end position="18"/>
    </location>
</feature>
<evidence type="ECO:0000313" key="3">
    <source>
        <dbReference type="EMBL" id="KAF8464184.1"/>
    </source>
</evidence>
<feature type="chain" id="PRO_5040435561" description="DUF1996 domain-containing protein" evidence="1">
    <location>
        <begin position="19"/>
        <end position="384"/>
    </location>
</feature>
<comment type="caution">
    <text evidence="3">The sequence shown here is derived from an EMBL/GenBank/DDBJ whole genome shotgun (WGS) entry which is preliminary data.</text>
</comment>
<dbReference type="OrthoDB" id="74764at2759"/>
<keyword evidence="4" id="KW-1185">Reference proteome</keyword>
<organism evidence="3 4">
    <name type="scientific">Russula ochroleuca</name>
    <dbReference type="NCBI Taxonomy" id="152965"/>
    <lineage>
        <taxon>Eukaryota</taxon>
        <taxon>Fungi</taxon>
        <taxon>Dikarya</taxon>
        <taxon>Basidiomycota</taxon>
        <taxon>Agaricomycotina</taxon>
        <taxon>Agaricomycetes</taxon>
        <taxon>Russulales</taxon>
        <taxon>Russulaceae</taxon>
        <taxon>Russula</taxon>
    </lineage>
</organism>
<proteinExistence type="predicted"/>
<evidence type="ECO:0000313" key="4">
    <source>
        <dbReference type="Proteomes" id="UP000759537"/>
    </source>
</evidence>
<keyword evidence="1" id="KW-0732">Signal</keyword>